<accession>A0AB38YEK6</accession>
<reference evidence="1" key="1">
    <citation type="submission" date="2022-07" db="EMBL/GenBank/DDBJ databases">
        <title>Complete genome sequence of Salinispirillum sp. LH10-3-1 capable of multiple carbohydrate inversion isolated from a soda lake.</title>
        <authorList>
            <person name="Liu J."/>
            <person name="Zhai Y."/>
            <person name="Zhang H."/>
            <person name="Yang H."/>
            <person name="Qu J."/>
            <person name="Li J."/>
        </authorList>
    </citation>
    <scope>NUCLEOTIDE SEQUENCE</scope>
    <source>
        <strain evidence="1">LH 10-3-1</strain>
    </source>
</reference>
<proteinExistence type="predicted"/>
<dbReference type="RefSeq" id="WP_304995038.1">
    <property type="nucleotide sequence ID" value="NZ_CP101717.1"/>
</dbReference>
<organism evidence="1">
    <name type="scientific">Salinispirillum sp. LH 10-3-1</name>
    <dbReference type="NCBI Taxonomy" id="2952525"/>
    <lineage>
        <taxon>Bacteria</taxon>
        <taxon>Pseudomonadati</taxon>
        <taxon>Pseudomonadota</taxon>
        <taxon>Gammaproteobacteria</taxon>
        <taxon>Oceanospirillales</taxon>
        <taxon>Saccharospirillaceae</taxon>
        <taxon>Salinispirillum</taxon>
    </lineage>
</organism>
<protein>
    <recommendedName>
        <fullName evidence="2">Flagellar biosynthesis protein FlgE</fullName>
    </recommendedName>
</protein>
<dbReference type="EMBL" id="CP101717">
    <property type="protein sequence ID" value="WLD57752.1"/>
    <property type="molecule type" value="Genomic_DNA"/>
</dbReference>
<name>A0AB38YEK6_9GAMM</name>
<dbReference type="AlphaFoldDB" id="A0AB38YEK6"/>
<gene>
    <name evidence="1" type="ORF">NFC81_13670</name>
</gene>
<evidence type="ECO:0000313" key="1">
    <source>
        <dbReference type="EMBL" id="WLD57752.1"/>
    </source>
</evidence>
<evidence type="ECO:0008006" key="2">
    <source>
        <dbReference type="Google" id="ProtNLM"/>
    </source>
</evidence>
<sequence length="82" mass="8726">MLSSAITSGVQGIQTNMRQLNQAGSDVARLNIRTPEQPAGPADVNLERSMVTQVEAKHLVKANARTIEVASSNIGTLIDLKV</sequence>